<name>A0A091BBS1_9GAMM</name>
<dbReference type="OrthoDB" id="5966291at2"/>
<evidence type="ECO:0000313" key="2">
    <source>
        <dbReference type="EMBL" id="KFN49206.1"/>
    </source>
</evidence>
<keyword evidence="3" id="KW-1185">Reference proteome</keyword>
<evidence type="ECO:0000256" key="1">
    <source>
        <dbReference type="SAM" id="Phobius"/>
    </source>
</evidence>
<dbReference type="AlphaFoldDB" id="A0A091BBS1"/>
<evidence type="ECO:0000313" key="3">
    <source>
        <dbReference type="Proteomes" id="UP000029391"/>
    </source>
</evidence>
<sequence>MARPRNTKDTPRPAGGQLQWTLGLVAAAVLIAWGLIAMQQRSGATKAADATTAAVAEVVAEMRRGLPQPFAPGLVTESIEIEGNRLIVRIRSERRRAERAHQDRASLMRVAEAEQAQLLQLCQDPGVARVLAHGVTLVRRFVDADGGLFFDVSITAAECAPTARTG</sequence>
<dbReference type="eggNOG" id="ENOG5030AAF">
    <property type="taxonomic scope" value="Bacteria"/>
</dbReference>
<dbReference type="Proteomes" id="UP000029391">
    <property type="component" value="Unassembled WGS sequence"/>
</dbReference>
<feature type="transmembrane region" description="Helical" evidence="1">
    <location>
        <begin position="20"/>
        <end position="38"/>
    </location>
</feature>
<comment type="caution">
    <text evidence="2">The sequence shown here is derived from an EMBL/GenBank/DDBJ whole genome shotgun (WGS) entry which is preliminary data.</text>
</comment>
<keyword evidence="1" id="KW-0812">Transmembrane</keyword>
<gene>
    <name evidence="2" type="ORF">P873_12180</name>
</gene>
<dbReference type="STRING" id="1121013.GCA_000426365_02457"/>
<protein>
    <submittedName>
        <fullName evidence="2">Uncharacterized protein</fullName>
    </submittedName>
</protein>
<accession>A0A091BBS1</accession>
<proteinExistence type="predicted"/>
<reference evidence="2 3" key="1">
    <citation type="submission" date="2013-09" db="EMBL/GenBank/DDBJ databases">
        <title>Genome sequencing of Arenimonas composti.</title>
        <authorList>
            <person name="Chen F."/>
            <person name="Wang G."/>
        </authorList>
    </citation>
    <scope>NUCLEOTIDE SEQUENCE [LARGE SCALE GENOMIC DNA]</scope>
    <source>
        <strain evidence="2 3">TR7-09</strain>
    </source>
</reference>
<dbReference type="EMBL" id="AWXU01000040">
    <property type="protein sequence ID" value="KFN49206.1"/>
    <property type="molecule type" value="Genomic_DNA"/>
</dbReference>
<dbReference type="RefSeq" id="WP_026817392.1">
    <property type="nucleotide sequence ID" value="NZ_AUFF01000008.1"/>
</dbReference>
<dbReference type="Gene3D" id="3.30.300.250">
    <property type="match status" value="1"/>
</dbReference>
<keyword evidence="1" id="KW-0472">Membrane</keyword>
<keyword evidence="1" id="KW-1133">Transmembrane helix</keyword>
<organism evidence="2 3">
    <name type="scientific">Arenimonas composti TR7-09 = DSM 18010</name>
    <dbReference type="NCBI Taxonomy" id="1121013"/>
    <lineage>
        <taxon>Bacteria</taxon>
        <taxon>Pseudomonadati</taxon>
        <taxon>Pseudomonadota</taxon>
        <taxon>Gammaproteobacteria</taxon>
        <taxon>Lysobacterales</taxon>
        <taxon>Lysobacteraceae</taxon>
        <taxon>Arenimonas</taxon>
    </lineage>
</organism>